<evidence type="ECO:0000313" key="6">
    <source>
        <dbReference type="EMBL" id="MDA1360913.1"/>
    </source>
</evidence>
<evidence type="ECO:0000256" key="3">
    <source>
        <dbReference type="ARBA" id="ARBA00023004"/>
    </source>
</evidence>
<dbReference type="CDD" id="cd01335">
    <property type="entry name" value="Radical_SAM"/>
    <property type="match status" value="1"/>
</dbReference>
<keyword evidence="7" id="KW-1185">Reference proteome</keyword>
<feature type="domain" description="Radical SAM core" evidence="5">
    <location>
        <begin position="1"/>
        <end position="211"/>
    </location>
</feature>
<keyword evidence="2" id="KW-0479">Metal-binding</keyword>
<dbReference type="Pfam" id="PF04055">
    <property type="entry name" value="Radical_SAM"/>
    <property type="match status" value="1"/>
</dbReference>
<keyword evidence="3" id="KW-0408">Iron</keyword>
<dbReference type="InterPro" id="IPR013785">
    <property type="entry name" value="Aldolase_TIM"/>
</dbReference>
<dbReference type="PANTHER" id="PTHR11228">
    <property type="entry name" value="RADICAL SAM DOMAIN PROTEIN"/>
    <property type="match status" value="1"/>
</dbReference>
<keyword evidence="4" id="KW-0411">Iron-sulfur</keyword>
<reference evidence="6" key="1">
    <citation type="submission" date="2022-12" db="EMBL/GenBank/DDBJ databases">
        <title>Gycomyces niveus sp.nov.,a novel actinomycete isolated from soil in Shouguan.</title>
        <authorList>
            <person name="Yang X."/>
        </authorList>
    </citation>
    <scope>NUCLEOTIDE SEQUENCE</scope>
    <source>
        <strain evidence="6">NEAU-A15</strain>
    </source>
</reference>
<evidence type="ECO:0000256" key="1">
    <source>
        <dbReference type="ARBA" id="ARBA00022691"/>
    </source>
</evidence>
<dbReference type="InterPro" id="IPR058240">
    <property type="entry name" value="rSAM_sf"/>
</dbReference>
<accession>A0A9X3SU33</accession>
<sequence>MLSEQTFMIANSCNLSCTYCWYEVGTSEYAPTPVGPDTYRRWLERCKSTGVSIDRVNFTGGEPLLREDFPGLLDVATRHAGSVAVFTNAVLVRDETAELLASSGTEVHVSIDHVSEHIGDRVRGGTKATLKGIARLVEHGVRKLQVCVVITAKNHTDLPEIVRFTQSHGLDLELMPVGVPETHPLSLRSIDPEATASLSALIEEHRGLLGREGYYRRFRRFLGTGQVSPTPGCGAAERGVFVNSDGEIWMCPQRSAETFGNIATADPEEVLKRKRAAAAAKRPGSCVKLDCLVLT</sequence>
<evidence type="ECO:0000259" key="5">
    <source>
        <dbReference type="PROSITE" id="PS51918"/>
    </source>
</evidence>
<dbReference type="RefSeq" id="WP_270110874.1">
    <property type="nucleotide sequence ID" value="NZ_JAPZVP010000011.1"/>
</dbReference>
<dbReference type="SUPFAM" id="SSF102114">
    <property type="entry name" value="Radical SAM enzymes"/>
    <property type="match status" value="1"/>
</dbReference>
<dbReference type="SFLD" id="SFLDG01067">
    <property type="entry name" value="SPASM/twitch_domain_containing"/>
    <property type="match status" value="1"/>
</dbReference>
<dbReference type="SFLD" id="SFLDS00029">
    <property type="entry name" value="Radical_SAM"/>
    <property type="match status" value="1"/>
</dbReference>
<proteinExistence type="predicted"/>
<dbReference type="PROSITE" id="PS51918">
    <property type="entry name" value="RADICAL_SAM"/>
    <property type="match status" value="1"/>
</dbReference>
<name>A0A9X3SU33_9ACTN</name>
<dbReference type="AlphaFoldDB" id="A0A9X3SU33"/>
<evidence type="ECO:0000256" key="2">
    <source>
        <dbReference type="ARBA" id="ARBA00022723"/>
    </source>
</evidence>
<dbReference type="Proteomes" id="UP001146067">
    <property type="component" value="Unassembled WGS sequence"/>
</dbReference>
<comment type="caution">
    <text evidence="6">The sequence shown here is derived from an EMBL/GenBank/DDBJ whole genome shotgun (WGS) entry which is preliminary data.</text>
</comment>
<dbReference type="InterPro" id="IPR007197">
    <property type="entry name" value="rSAM"/>
</dbReference>
<dbReference type="PANTHER" id="PTHR11228:SF7">
    <property type="entry name" value="PQQA PEPTIDE CYCLASE"/>
    <property type="match status" value="1"/>
</dbReference>
<dbReference type="EMBL" id="JAPZVP010000011">
    <property type="protein sequence ID" value="MDA1360913.1"/>
    <property type="molecule type" value="Genomic_DNA"/>
</dbReference>
<dbReference type="Gene3D" id="3.20.20.70">
    <property type="entry name" value="Aldolase class I"/>
    <property type="match status" value="1"/>
</dbReference>
<evidence type="ECO:0000313" key="7">
    <source>
        <dbReference type="Proteomes" id="UP001146067"/>
    </source>
</evidence>
<keyword evidence="1" id="KW-0949">S-adenosyl-L-methionine</keyword>
<protein>
    <submittedName>
        <fullName evidence="6">Radical SAM protein</fullName>
    </submittedName>
</protein>
<dbReference type="GO" id="GO:0046872">
    <property type="term" value="F:metal ion binding"/>
    <property type="evidence" value="ECO:0007669"/>
    <property type="project" value="UniProtKB-KW"/>
</dbReference>
<organism evidence="6 7">
    <name type="scientific">Glycomyces luteolus</name>
    <dbReference type="NCBI Taxonomy" id="2670330"/>
    <lineage>
        <taxon>Bacteria</taxon>
        <taxon>Bacillati</taxon>
        <taxon>Actinomycetota</taxon>
        <taxon>Actinomycetes</taxon>
        <taxon>Glycomycetales</taxon>
        <taxon>Glycomycetaceae</taxon>
        <taxon>Glycomyces</taxon>
    </lineage>
</organism>
<dbReference type="GO" id="GO:0051536">
    <property type="term" value="F:iron-sulfur cluster binding"/>
    <property type="evidence" value="ECO:0007669"/>
    <property type="project" value="UniProtKB-KW"/>
</dbReference>
<gene>
    <name evidence="6" type="ORF">O1R50_14880</name>
</gene>
<dbReference type="GO" id="GO:0003824">
    <property type="term" value="F:catalytic activity"/>
    <property type="evidence" value="ECO:0007669"/>
    <property type="project" value="InterPro"/>
</dbReference>
<dbReference type="InterPro" id="IPR050377">
    <property type="entry name" value="Radical_SAM_PqqE_MftC-like"/>
</dbReference>
<dbReference type="SFLD" id="SFLDG01386">
    <property type="entry name" value="main_SPASM_domain-containing"/>
    <property type="match status" value="1"/>
</dbReference>
<evidence type="ECO:0000256" key="4">
    <source>
        <dbReference type="ARBA" id="ARBA00023014"/>
    </source>
</evidence>